<dbReference type="InterPro" id="IPR016187">
    <property type="entry name" value="CTDL_fold"/>
</dbReference>
<proteinExistence type="predicted"/>
<dbReference type="SUPFAM" id="SSF56436">
    <property type="entry name" value="C-type lectin-like"/>
    <property type="match status" value="1"/>
</dbReference>
<evidence type="ECO:0000256" key="1">
    <source>
        <dbReference type="SAM" id="MobiDB-lite"/>
    </source>
</evidence>
<dbReference type="SMART" id="SM00034">
    <property type="entry name" value="CLECT"/>
    <property type="match status" value="1"/>
</dbReference>
<dbReference type="PROSITE" id="PS50041">
    <property type="entry name" value="C_TYPE_LECTIN_2"/>
    <property type="match status" value="1"/>
</dbReference>
<feature type="region of interest" description="Disordered" evidence="1">
    <location>
        <begin position="138"/>
        <end position="320"/>
    </location>
</feature>
<name>A0A0B1TJQ9_OESDE</name>
<sequence length="456" mass="51080">MLFKLITLWLVVKFSVAEEYDCPCYTYVHQNLTKESARKECEKYKGYGLVTIPSYKFNVYVQQLSIAFLGLTYGSFWTGLSENPATKIWEWDDGMPLQFKYWAKGNNDERKCATMRVADGRWVKSDCLWKYQAMCSGPAHKIHDPTTKGPEPEPTKEPPGPEPDPTKEPPGPEPDPTKEPPGPEPDPTKEPPGPEPDPTKEPPGPEPDPTKEPPGPEPDPTKEPPGPKPDPTKEPPGPEPDPTKEPPGPEPDPTKEPPGPEPDPTKEPPGPEPDPTKEPPGPEPDPTKEPPGPEPDPTKELETTPAAEITTPAPPRPCKDGYYHNKDNNMCYIFIPQFEHVNLTHYLECVIGSSIEDEQEEKFVRGLLKYYDPELPGCKLTEDRHYFVGRILNSKEGGKSYTSCHKAQYCTDKSNKCDIEWKEGPNYVFIKHTGWSTADSVDACFYLCKYRSLVIS</sequence>
<dbReference type="AlphaFoldDB" id="A0A0B1TJQ9"/>
<gene>
    <name evidence="4" type="ORF">OESDEN_04430</name>
</gene>
<evidence type="ECO:0000313" key="5">
    <source>
        <dbReference type="Proteomes" id="UP000053660"/>
    </source>
</evidence>
<protein>
    <submittedName>
        <fullName evidence="4">Lectin C-type domain protein</fullName>
    </submittedName>
</protein>
<dbReference type="OrthoDB" id="5872782at2759"/>
<feature type="signal peptide" evidence="2">
    <location>
        <begin position="1"/>
        <end position="17"/>
    </location>
</feature>
<accession>A0A0B1TJQ9</accession>
<dbReference type="EMBL" id="KN549906">
    <property type="protein sequence ID" value="KHJ95620.1"/>
    <property type="molecule type" value="Genomic_DNA"/>
</dbReference>
<organism evidence="4 5">
    <name type="scientific">Oesophagostomum dentatum</name>
    <name type="common">Nodular worm</name>
    <dbReference type="NCBI Taxonomy" id="61180"/>
    <lineage>
        <taxon>Eukaryota</taxon>
        <taxon>Metazoa</taxon>
        <taxon>Ecdysozoa</taxon>
        <taxon>Nematoda</taxon>
        <taxon>Chromadorea</taxon>
        <taxon>Rhabditida</taxon>
        <taxon>Rhabditina</taxon>
        <taxon>Rhabditomorpha</taxon>
        <taxon>Strongyloidea</taxon>
        <taxon>Strongylidae</taxon>
        <taxon>Oesophagostomum</taxon>
    </lineage>
</organism>
<evidence type="ECO:0000256" key="2">
    <source>
        <dbReference type="SAM" id="SignalP"/>
    </source>
</evidence>
<keyword evidence="2" id="KW-0732">Signal</keyword>
<feature type="compositionally biased region" description="Pro residues" evidence="1">
    <location>
        <begin position="157"/>
        <end position="295"/>
    </location>
</feature>
<dbReference type="Proteomes" id="UP000053660">
    <property type="component" value="Unassembled WGS sequence"/>
</dbReference>
<evidence type="ECO:0000313" key="4">
    <source>
        <dbReference type="EMBL" id="KHJ95620.1"/>
    </source>
</evidence>
<dbReference type="InterPro" id="IPR016186">
    <property type="entry name" value="C-type_lectin-like/link_sf"/>
</dbReference>
<evidence type="ECO:0000259" key="3">
    <source>
        <dbReference type="PROSITE" id="PS50041"/>
    </source>
</evidence>
<reference evidence="4 5" key="1">
    <citation type="submission" date="2014-03" db="EMBL/GenBank/DDBJ databases">
        <title>Draft genome of the hookworm Oesophagostomum dentatum.</title>
        <authorList>
            <person name="Mitreva M."/>
        </authorList>
    </citation>
    <scope>NUCLEOTIDE SEQUENCE [LARGE SCALE GENOMIC DNA]</scope>
    <source>
        <strain evidence="4 5">OD-Hann</strain>
    </source>
</reference>
<dbReference type="Gene3D" id="3.10.100.10">
    <property type="entry name" value="Mannose-Binding Protein A, subunit A"/>
    <property type="match status" value="1"/>
</dbReference>
<keyword evidence="5" id="KW-1185">Reference proteome</keyword>
<dbReference type="CDD" id="cd00037">
    <property type="entry name" value="CLECT"/>
    <property type="match status" value="1"/>
</dbReference>
<feature type="chain" id="PRO_5002066064" evidence="2">
    <location>
        <begin position="18"/>
        <end position="456"/>
    </location>
</feature>
<dbReference type="PRINTS" id="PR01217">
    <property type="entry name" value="PRICHEXTENSN"/>
</dbReference>
<dbReference type="Pfam" id="PF00059">
    <property type="entry name" value="Lectin_C"/>
    <property type="match status" value="1"/>
</dbReference>
<feature type="compositionally biased region" description="Basic and acidic residues" evidence="1">
    <location>
        <begin position="141"/>
        <end position="156"/>
    </location>
</feature>
<dbReference type="InterPro" id="IPR001304">
    <property type="entry name" value="C-type_lectin-like"/>
</dbReference>
<feature type="domain" description="C-type lectin" evidence="3">
    <location>
        <begin position="20"/>
        <end position="136"/>
    </location>
</feature>